<protein>
    <recommendedName>
        <fullName evidence="3">NERD domain-containing protein</fullName>
    </recommendedName>
</protein>
<sequence length="777" mass="90708">MSKRKKRPISKKKKLTKDKPLPYQVIEQKFVQFKNPIFQNVAFEKRTEFIIELGNKASIEFESNYLKLIDYFKEYDPLYLCSFSSYYFNRLEEGIDQEAINGFLDFHCFYLEILQSLSLKMARNISGKPLHENIKDFKSTIQNLNHNQSFSYLKLLEKAKDQDDIGAIILRTEMMNHTLAIRNWAYINQMQTIAYELANLIEDKFIKSQGFKPSVFLDILFGLVSITEAKLNLHHQKTISFVKARNYNEVFDKYEESFTNVNSVLKTDREKVWTMVGKNLKNLKGMLLEHSDYFLSDIFTHSSSEICEILEKTNQTEICNILDKLSYSFGDLSEVNKDFIFLDNPIHSKPFIKIKDESYYSVIPHMFSHLGMDLLEKFIFTDTTLLKDYTVKKGKYLEDKVENLFKQSFPSAEVLSGSLWKCSNLEKDFENDLIVLIEDFAIIIECKSGTVSPPARRGATDRLFKTLKELVIEPSEQAIRFENYLKENKKLHEFTTKTNSINRIDSAKIKYYIPIGITLSNLGSIGCNLKKLIDAKVISHKLNELAPSISFTDLEIIFELLPLEAEKIHYLSRRREFEAHLKFQGDEMDLFGFYLDNGFNIGETEYDDSNHIDMTLKSKEIDPYIIGKHRGINVKKPFLKKTKYCDDILKKLSQKSNNWLMASYILLNLPEDDQIKYETNLKRLTKMIIDGKCIKKHNWMEMVCGPKRRRYVIVGFPYKNIDIETRNAILNDITVSLDKRKLRGFLILGYNLNSNEYPYSVLAGSFKTNFFDDLELN</sequence>
<organism evidence="1 2">
    <name type="scientific">Flavobacterium piscisymbiosum</name>
    <dbReference type="NCBI Taxonomy" id="2893753"/>
    <lineage>
        <taxon>Bacteria</taxon>
        <taxon>Pseudomonadati</taxon>
        <taxon>Bacteroidota</taxon>
        <taxon>Flavobacteriia</taxon>
        <taxon>Flavobacteriales</taxon>
        <taxon>Flavobacteriaceae</taxon>
        <taxon>Flavobacterium</taxon>
    </lineage>
</organism>
<dbReference type="EMBL" id="JAJJMM010000001">
    <property type="protein sequence ID" value="MCC9064632.1"/>
    <property type="molecule type" value="Genomic_DNA"/>
</dbReference>
<keyword evidence="2" id="KW-1185">Reference proteome</keyword>
<evidence type="ECO:0000313" key="1">
    <source>
        <dbReference type="EMBL" id="MCC9064632.1"/>
    </source>
</evidence>
<dbReference type="RefSeq" id="WP_230037734.1">
    <property type="nucleotide sequence ID" value="NZ_JAJJMM010000001.1"/>
</dbReference>
<comment type="caution">
    <text evidence="1">The sequence shown here is derived from an EMBL/GenBank/DDBJ whole genome shotgun (WGS) entry which is preliminary data.</text>
</comment>
<reference evidence="1" key="1">
    <citation type="submission" date="2021-11" db="EMBL/GenBank/DDBJ databases">
        <title>Description of novel Flavobacterium species.</title>
        <authorList>
            <person name="Saticioglu I.B."/>
            <person name="Ay H."/>
            <person name="Altun S."/>
            <person name="Duman M."/>
        </authorList>
    </citation>
    <scope>NUCLEOTIDE SEQUENCE</scope>
    <source>
        <strain evidence="1">F-30</strain>
    </source>
</reference>
<gene>
    <name evidence="1" type="ORF">LNP81_16625</name>
</gene>
<proteinExistence type="predicted"/>
<evidence type="ECO:0008006" key="3">
    <source>
        <dbReference type="Google" id="ProtNLM"/>
    </source>
</evidence>
<accession>A0ABS8MGL7</accession>
<name>A0ABS8MGL7_9FLAO</name>
<evidence type="ECO:0000313" key="2">
    <source>
        <dbReference type="Proteomes" id="UP001430679"/>
    </source>
</evidence>
<dbReference type="Proteomes" id="UP001430679">
    <property type="component" value="Unassembled WGS sequence"/>
</dbReference>